<dbReference type="EMBL" id="LR797300">
    <property type="protein sequence ID" value="CAB4200626.1"/>
    <property type="molecule type" value="Genomic_DNA"/>
</dbReference>
<evidence type="ECO:0000313" key="1">
    <source>
        <dbReference type="EMBL" id="CAB4200626.1"/>
    </source>
</evidence>
<proteinExistence type="predicted"/>
<accession>A0A6J5S256</accession>
<reference evidence="1" key="1">
    <citation type="submission" date="2020-05" db="EMBL/GenBank/DDBJ databases">
        <authorList>
            <person name="Chiriac C."/>
            <person name="Salcher M."/>
            <person name="Ghai R."/>
            <person name="Kavagutti S V."/>
        </authorList>
    </citation>
    <scope>NUCLEOTIDE SEQUENCE</scope>
</reference>
<gene>
    <name evidence="1" type="ORF">UFOVP1339_56</name>
</gene>
<organism evidence="1">
    <name type="scientific">uncultured Caudovirales phage</name>
    <dbReference type="NCBI Taxonomy" id="2100421"/>
    <lineage>
        <taxon>Viruses</taxon>
        <taxon>Duplodnaviria</taxon>
        <taxon>Heunggongvirae</taxon>
        <taxon>Uroviricota</taxon>
        <taxon>Caudoviricetes</taxon>
        <taxon>Peduoviridae</taxon>
        <taxon>Maltschvirus</taxon>
        <taxon>Maltschvirus maltsch</taxon>
    </lineage>
</organism>
<sequence>MKLDLPVDMINTICRALQTQAEQTTVALDAISFQADEQMKAERETAEAAKVPKKGK</sequence>
<name>A0A6J5S256_9CAUD</name>
<protein>
    <submittedName>
        <fullName evidence="1">Uncharacterized protein</fullName>
    </submittedName>
</protein>